<dbReference type="Pfam" id="PF00042">
    <property type="entry name" value="Globin"/>
    <property type="match status" value="1"/>
</dbReference>
<sequence length="146" mass="16466">MLDRDQKVRINTSFQALRLAPELFCRDFYERLFRQAPSVRPLFPDDLDRQAEKLASTLMVAIRSIHDLETLLPALHELGRRHASYGAMPVHYDVVGLVLIQTLAEHVPGWSGDDERAWSALYRDLSGAMLAGNSEESARCDTKKAG</sequence>
<keyword evidence="1" id="KW-0561">Oxygen transport</keyword>
<dbReference type="GO" id="GO:0019825">
    <property type="term" value="F:oxygen binding"/>
    <property type="evidence" value="ECO:0007669"/>
    <property type="project" value="InterPro"/>
</dbReference>
<dbReference type="EMBL" id="VFFF01000001">
    <property type="protein sequence ID" value="TNY33200.1"/>
    <property type="molecule type" value="Genomic_DNA"/>
</dbReference>
<evidence type="ECO:0000313" key="4">
    <source>
        <dbReference type="Proteomes" id="UP000314011"/>
    </source>
</evidence>
<proteinExistence type="inferred from homology"/>
<dbReference type="RefSeq" id="WP_140193887.1">
    <property type="nucleotide sequence ID" value="NZ_CP065915.1"/>
</dbReference>
<evidence type="ECO:0000259" key="2">
    <source>
        <dbReference type="PROSITE" id="PS01033"/>
    </source>
</evidence>
<comment type="similarity">
    <text evidence="1">Belongs to the globin family.</text>
</comment>
<dbReference type="GO" id="GO:0005344">
    <property type="term" value="F:oxygen carrier activity"/>
    <property type="evidence" value="ECO:0007669"/>
    <property type="project" value="UniProtKB-KW"/>
</dbReference>
<name>A0A5C5GF93_9RHOB</name>
<dbReference type="OrthoDB" id="3213438at2"/>
<dbReference type="GO" id="GO:0046210">
    <property type="term" value="P:nitric oxide catabolic process"/>
    <property type="evidence" value="ECO:0007669"/>
    <property type="project" value="TreeGrafter"/>
</dbReference>
<dbReference type="Gene3D" id="1.10.490.10">
    <property type="entry name" value="Globins"/>
    <property type="match status" value="1"/>
</dbReference>
<dbReference type="GO" id="GO:0008941">
    <property type="term" value="F:nitric oxide dioxygenase NAD(P)H activity"/>
    <property type="evidence" value="ECO:0007669"/>
    <property type="project" value="TreeGrafter"/>
</dbReference>
<dbReference type="GO" id="GO:0071949">
    <property type="term" value="F:FAD binding"/>
    <property type="evidence" value="ECO:0007669"/>
    <property type="project" value="TreeGrafter"/>
</dbReference>
<dbReference type="GO" id="GO:0020037">
    <property type="term" value="F:heme binding"/>
    <property type="evidence" value="ECO:0007669"/>
    <property type="project" value="InterPro"/>
</dbReference>
<evidence type="ECO:0000256" key="1">
    <source>
        <dbReference type="RuleBase" id="RU000356"/>
    </source>
</evidence>
<dbReference type="PANTHER" id="PTHR43396:SF6">
    <property type="entry name" value="ABL201WP"/>
    <property type="match status" value="1"/>
</dbReference>
<feature type="domain" description="Globin" evidence="2">
    <location>
        <begin position="1"/>
        <end position="134"/>
    </location>
</feature>
<keyword evidence="4" id="KW-1185">Reference proteome</keyword>
<keyword evidence="1" id="KW-0479">Metal-binding</keyword>
<dbReference type="PRINTS" id="PR01907">
    <property type="entry name" value="WORMGLOBIN"/>
</dbReference>
<dbReference type="PANTHER" id="PTHR43396">
    <property type="entry name" value="FLAVOHEMOPROTEIN"/>
    <property type="match status" value="1"/>
</dbReference>
<reference evidence="3 4" key="1">
    <citation type="submission" date="2019-06" db="EMBL/GenBank/DDBJ databases">
        <title>Genome of new Rhodobacteraceae sp. SM1903.</title>
        <authorList>
            <person name="Ren X."/>
        </authorList>
    </citation>
    <scope>NUCLEOTIDE SEQUENCE [LARGE SCALE GENOMIC DNA]</scope>
    <source>
        <strain evidence="3 4">SM1903</strain>
    </source>
</reference>
<dbReference type="AlphaFoldDB" id="A0A5C5GF93"/>
<protein>
    <submittedName>
        <fullName evidence="3">Hemin receptor</fullName>
    </submittedName>
</protein>
<organism evidence="3 4">
    <name type="scientific">Pelagovum pacificum</name>
    <dbReference type="NCBI Taxonomy" id="2588711"/>
    <lineage>
        <taxon>Bacteria</taxon>
        <taxon>Pseudomonadati</taxon>
        <taxon>Pseudomonadota</taxon>
        <taxon>Alphaproteobacteria</taxon>
        <taxon>Rhodobacterales</taxon>
        <taxon>Paracoccaceae</taxon>
        <taxon>Pelagovum</taxon>
    </lineage>
</organism>
<accession>A0A5C5GF93</accession>
<keyword evidence="1" id="KW-0813">Transport</keyword>
<dbReference type="Proteomes" id="UP000314011">
    <property type="component" value="Unassembled WGS sequence"/>
</dbReference>
<comment type="caution">
    <text evidence="3">The sequence shown here is derived from an EMBL/GenBank/DDBJ whole genome shotgun (WGS) entry which is preliminary data.</text>
</comment>
<gene>
    <name evidence="3" type="ORF">FHY64_07970</name>
</gene>
<dbReference type="InterPro" id="IPR009050">
    <property type="entry name" value="Globin-like_sf"/>
</dbReference>
<dbReference type="InterPro" id="IPR012292">
    <property type="entry name" value="Globin/Proto"/>
</dbReference>
<evidence type="ECO:0000313" key="3">
    <source>
        <dbReference type="EMBL" id="TNY33200.1"/>
    </source>
</evidence>
<dbReference type="PROSITE" id="PS01033">
    <property type="entry name" value="GLOBIN"/>
    <property type="match status" value="1"/>
</dbReference>
<keyword evidence="1" id="KW-0349">Heme</keyword>
<dbReference type="SUPFAM" id="SSF46458">
    <property type="entry name" value="Globin-like"/>
    <property type="match status" value="1"/>
</dbReference>
<dbReference type="InterPro" id="IPR000971">
    <property type="entry name" value="Globin"/>
</dbReference>
<dbReference type="GO" id="GO:0071500">
    <property type="term" value="P:cellular response to nitrosative stress"/>
    <property type="evidence" value="ECO:0007669"/>
    <property type="project" value="TreeGrafter"/>
</dbReference>
<keyword evidence="3" id="KW-0675">Receptor</keyword>
<keyword evidence="1" id="KW-0408">Iron</keyword>